<comment type="catalytic activity">
    <reaction evidence="2">
        <text>UDP-N-acetyl-alpha-D-muramoyl-L-alanyl-D-glutamate + meso-2,6-diaminopimelate + ATP = UDP-N-acetyl-alpha-D-muramoyl-L-alanyl-gamma-D-glutamyl-meso-2,6-diaminopimelate + ADP + phosphate + H(+)</text>
        <dbReference type="Rhea" id="RHEA:23676"/>
        <dbReference type="ChEBI" id="CHEBI:15378"/>
        <dbReference type="ChEBI" id="CHEBI:30616"/>
        <dbReference type="ChEBI" id="CHEBI:43474"/>
        <dbReference type="ChEBI" id="CHEBI:57791"/>
        <dbReference type="ChEBI" id="CHEBI:83900"/>
        <dbReference type="ChEBI" id="CHEBI:83905"/>
        <dbReference type="ChEBI" id="CHEBI:456216"/>
        <dbReference type="EC" id="6.3.2.13"/>
    </reaction>
</comment>
<dbReference type="GO" id="GO:0000287">
    <property type="term" value="F:magnesium ion binding"/>
    <property type="evidence" value="ECO:0007669"/>
    <property type="project" value="UniProtKB-UniRule"/>
</dbReference>
<dbReference type="NCBIfam" id="NF001126">
    <property type="entry name" value="PRK00139.1-4"/>
    <property type="match status" value="1"/>
</dbReference>
<protein>
    <recommendedName>
        <fullName evidence="2">UDP-N-acetylmuramoyl-L-alanyl-D-glutamate--2,6-diaminopimelate ligase</fullName>
        <ecNumber evidence="2">6.3.2.13</ecNumber>
    </recommendedName>
    <alternativeName>
        <fullName evidence="2">Meso-A2pm-adding enzyme</fullName>
    </alternativeName>
    <alternativeName>
        <fullName evidence="2">Meso-diaminopimelate-adding enzyme</fullName>
    </alternativeName>
    <alternativeName>
        <fullName evidence="2">UDP-MurNAc-L-Ala-D-Glu:meso-diaminopimelate ligase</fullName>
    </alternativeName>
    <alternativeName>
        <fullName evidence="2">UDP-MurNAc-tripeptide synthetase</fullName>
    </alternativeName>
    <alternativeName>
        <fullName evidence="2">UDP-N-acetylmuramyl-tripeptide synthetase</fullName>
    </alternativeName>
</protein>
<dbReference type="EC" id="6.3.2.13" evidence="2"/>
<dbReference type="GO" id="GO:0005524">
    <property type="term" value="F:ATP binding"/>
    <property type="evidence" value="ECO:0007669"/>
    <property type="project" value="UniProtKB-UniRule"/>
</dbReference>
<evidence type="ECO:0000313" key="6">
    <source>
        <dbReference type="EMBL" id="PDH33066.1"/>
    </source>
</evidence>
<dbReference type="Pfam" id="PF02875">
    <property type="entry name" value="Mur_ligase_C"/>
    <property type="match status" value="1"/>
</dbReference>
<keyword evidence="2 3" id="KW-0132">Cell division</keyword>
<comment type="subcellular location">
    <subcellularLocation>
        <location evidence="2 3">Cytoplasm</location>
    </subcellularLocation>
</comment>
<dbReference type="PANTHER" id="PTHR23135:SF4">
    <property type="entry name" value="UDP-N-ACETYLMURAMOYL-L-ALANYL-D-GLUTAMATE--2,6-DIAMINOPIMELATE LIGASE MURE HOMOLOG, CHLOROPLASTIC"/>
    <property type="match status" value="1"/>
</dbReference>
<dbReference type="Gene3D" id="3.40.1190.10">
    <property type="entry name" value="Mur-like, catalytic domain"/>
    <property type="match status" value="1"/>
</dbReference>
<evidence type="ECO:0000259" key="4">
    <source>
        <dbReference type="Pfam" id="PF02875"/>
    </source>
</evidence>
<dbReference type="EMBL" id="NTJZ01000011">
    <property type="protein sequence ID" value="PDH33066.1"/>
    <property type="molecule type" value="Genomic_DNA"/>
</dbReference>
<dbReference type="GO" id="GO:0051301">
    <property type="term" value="P:cell division"/>
    <property type="evidence" value="ECO:0007669"/>
    <property type="project" value="UniProtKB-KW"/>
</dbReference>
<accession>A0A2A5WA76</accession>
<comment type="caution">
    <text evidence="2">Lacks conserved residue(s) required for the propagation of feature annotation.</text>
</comment>
<feature type="binding site" evidence="2">
    <location>
        <position position="202"/>
    </location>
    <ligand>
        <name>UDP-N-acetyl-alpha-D-muramoyl-L-alanyl-D-glutamate</name>
        <dbReference type="ChEBI" id="CHEBI:83900"/>
    </ligand>
</feature>
<dbReference type="Gene3D" id="3.90.190.20">
    <property type="entry name" value="Mur ligase, C-terminal domain"/>
    <property type="match status" value="1"/>
</dbReference>
<evidence type="ECO:0000256" key="1">
    <source>
        <dbReference type="ARBA" id="ARBA00005898"/>
    </source>
</evidence>
<dbReference type="GO" id="GO:0008765">
    <property type="term" value="F:UDP-N-acetylmuramoylalanyl-D-glutamate-2,6-diaminopimelate ligase activity"/>
    <property type="evidence" value="ECO:0007669"/>
    <property type="project" value="UniProtKB-UniRule"/>
</dbReference>
<dbReference type="GO" id="GO:0005737">
    <property type="term" value="C:cytoplasm"/>
    <property type="evidence" value="ECO:0007669"/>
    <property type="project" value="UniProtKB-SubCell"/>
</dbReference>
<sequence length="512" mass="55903">MNTAEKLNSQASLLELITGYREISDAEASSLEIVVRGVQLDSRLLQQGDLFLACFGRNHDARNYIDQAIISGCCAILVESGVDWQGIQLRDAVPIIAIDNLHAKISEISGRFFGHPSKKLNVIGITGTNGKTSCSQFLSQTLTALGYKCGVIGTLGYGISGELQETQLTTPDAVFTQSALARMHCEDIDPVAMEVSSVGLHQKRVSSVLFDTAIFTNLTRDHLDYHETMESYGENKKKLFMMPGLKTAIVNLDDSFALSIINSVSSDVEVLTYSLKNKIASVFAESLELTRNGFRAKICTPIGMGEITGKLIGYFNFSNVLAVLTALINYLPRHSGINIDSICQKISELQPVDGRMEIIGESEEITVVVDYAHTPDGLCSALTALKDHFSGQIWCIFGCGGNRDKGKRPLMGEIAEKHSSQIVITDDNPRNEGGDEIVQHILSGVRWKENIKIIRDRAKAISYAISQAKAGDVVLVAGKGHETYQDIAGIRNIFSDAKQVRVALQEREATGR</sequence>
<dbReference type="InterPro" id="IPR035911">
    <property type="entry name" value="MurE/MurF_N"/>
</dbReference>
<dbReference type="AlphaFoldDB" id="A0A2A5WA76"/>
<evidence type="ECO:0000256" key="2">
    <source>
        <dbReference type="HAMAP-Rule" id="MF_00208"/>
    </source>
</evidence>
<feature type="binding site" evidence="2">
    <location>
        <position position="403"/>
    </location>
    <ligand>
        <name>meso-2,6-diaminopimelate</name>
        <dbReference type="ChEBI" id="CHEBI:57791"/>
    </ligand>
</feature>
<feature type="domain" description="Mur ligase C-terminal" evidence="4">
    <location>
        <begin position="354"/>
        <end position="480"/>
    </location>
</feature>
<comment type="caution">
    <text evidence="6">The sequence shown here is derived from an EMBL/GenBank/DDBJ whole genome shotgun (WGS) entry which is preliminary data.</text>
</comment>
<name>A0A2A5WA76_9GAMM</name>
<keyword evidence="2" id="KW-0547">Nucleotide-binding</keyword>
<dbReference type="Pfam" id="PF08245">
    <property type="entry name" value="Mur_ligase_M"/>
    <property type="match status" value="1"/>
</dbReference>
<comment type="function">
    <text evidence="2">Catalyzes the addition of meso-diaminopimelic acid to the nucleotide precursor UDP-N-acetylmuramoyl-L-alanyl-D-glutamate (UMAG) in the biosynthesis of bacterial cell-wall peptidoglycan.</text>
</comment>
<proteinExistence type="inferred from homology"/>
<keyword evidence="2" id="KW-0460">Magnesium</keyword>
<dbReference type="HAMAP" id="MF_00208">
    <property type="entry name" value="MurE"/>
    <property type="match status" value="1"/>
</dbReference>
<feature type="binding site" evidence="2">
    <location>
        <begin position="127"/>
        <end position="133"/>
    </location>
    <ligand>
        <name>ATP</name>
        <dbReference type="ChEBI" id="CHEBI:30616"/>
    </ligand>
</feature>
<keyword evidence="2 3" id="KW-0131">Cell cycle</keyword>
<dbReference type="InterPro" id="IPR036615">
    <property type="entry name" value="Mur_ligase_C_dom_sf"/>
</dbReference>
<feature type="binding site" evidence="2">
    <location>
        <position position="478"/>
    </location>
    <ligand>
        <name>meso-2,6-diaminopimelate</name>
        <dbReference type="ChEBI" id="CHEBI:57791"/>
    </ligand>
</feature>
<keyword evidence="2 3" id="KW-0961">Cell wall biogenesis/degradation</keyword>
<keyword evidence="2 3" id="KW-0133">Cell shape</keyword>
<dbReference type="Proteomes" id="UP000219329">
    <property type="component" value="Unassembled WGS sequence"/>
</dbReference>
<feature type="binding site" evidence="2">
    <location>
        <position position="204"/>
    </location>
    <ligand>
        <name>UDP-N-acetyl-alpha-D-muramoyl-L-alanyl-D-glutamate</name>
        <dbReference type="ChEBI" id="CHEBI:83900"/>
    </ligand>
</feature>
<keyword evidence="2 6" id="KW-0436">Ligase</keyword>
<dbReference type="Gene3D" id="3.40.1390.10">
    <property type="entry name" value="MurE/MurF, N-terminal domain"/>
    <property type="match status" value="1"/>
</dbReference>
<keyword evidence="2" id="KW-0067">ATP-binding</keyword>
<dbReference type="UniPathway" id="UPA00219"/>
<feature type="domain" description="Mur ligase central" evidence="5">
    <location>
        <begin position="125"/>
        <end position="326"/>
    </location>
</feature>
<feature type="short sequence motif" description="Meso-diaminopimelate recognition motif" evidence="2">
    <location>
        <begin position="427"/>
        <end position="430"/>
    </location>
</feature>
<dbReference type="SUPFAM" id="SSF53244">
    <property type="entry name" value="MurD-like peptide ligases, peptide-binding domain"/>
    <property type="match status" value="1"/>
</dbReference>
<keyword evidence="2" id="KW-0963">Cytoplasm</keyword>
<feature type="binding site" evidence="2">
    <location>
        <position position="196"/>
    </location>
    <ligand>
        <name>UDP-N-acetyl-alpha-D-muramoyl-L-alanyl-D-glutamate</name>
        <dbReference type="ChEBI" id="CHEBI:83900"/>
    </ligand>
</feature>
<comment type="PTM">
    <text evidence="2">Carboxylation is probably crucial for Mg(2+) binding and, consequently, for the gamma-phosphate positioning of ATP.</text>
</comment>
<dbReference type="InterPro" id="IPR004101">
    <property type="entry name" value="Mur_ligase_C"/>
</dbReference>
<evidence type="ECO:0000259" key="5">
    <source>
        <dbReference type="Pfam" id="PF08245"/>
    </source>
</evidence>
<feature type="modified residue" description="N6-carboxylysine" evidence="2">
    <location>
        <position position="236"/>
    </location>
</feature>
<dbReference type="SUPFAM" id="SSF63418">
    <property type="entry name" value="MurE/MurF N-terminal domain"/>
    <property type="match status" value="1"/>
</dbReference>
<dbReference type="NCBIfam" id="TIGR01085">
    <property type="entry name" value="murE"/>
    <property type="match status" value="1"/>
</dbReference>
<feature type="binding site" evidence="2">
    <location>
        <begin position="427"/>
        <end position="430"/>
    </location>
    <ligand>
        <name>meso-2,6-diaminopimelate</name>
        <dbReference type="ChEBI" id="CHEBI:57791"/>
    </ligand>
</feature>
<dbReference type="SUPFAM" id="SSF53623">
    <property type="entry name" value="MurD-like peptide ligases, catalytic domain"/>
    <property type="match status" value="1"/>
</dbReference>
<dbReference type="GO" id="GO:0009252">
    <property type="term" value="P:peptidoglycan biosynthetic process"/>
    <property type="evidence" value="ECO:0007669"/>
    <property type="project" value="UniProtKB-UniRule"/>
</dbReference>
<dbReference type="GO" id="GO:0008360">
    <property type="term" value="P:regulation of cell shape"/>
    <property type="evidence" value="ECO:0007669"/>
    <property type="project" value="UniProtKB-KW"/>
</dbReference>
<evidence type="ECO:0000256" key="3">
    <source>
        <dbReference type="RuleBase" id="RU004135"/>
    </source>
</evidence>
<reference evidence="6 7" key="1">
    <citation type="submission" date="2017-08" db="EMBL/GenBank/DDBJ databases">
        <title>Fine stratification of microbial communities through a metagenomic profile of the photic zone.</title>
        <authorList>
            <person name="Haro-Moreno J.M."/>
            <person name="Lopez-Perez M."/>
            <person name="De La Torre J."/>
            <person name="Picazo A."/>
            <person name="Camacho A."/>
            <person name="Rodriguez-Valera F."/>
        </authorList>
    </citation>
    <scope>NUCLEOTIDE SEQUENCE [LARGE SCALE GENOMIC DNA]</scope>
    <source>
        <strain evidence="6">MED-G28</strain>
    </source>
</reference>
<feature type="binding site" evidence="2">
    <location>
        <position position="40"/>
    </location>
    <ligand>
        <name>UDP-N-acetyl-alpha-D-muramoyl-L-alanyl-D-glutamate</name>
        <dbReference type="ChEBI" id="CHEBI:83900"/>
    </ligand>
</feature>
<feature type="binding site" evidence="2">
    <location>
        <position position="42"/>
    </location>
    <ligand>
        <name>UDP-N-acetyl-alpha-D-muramoyl-L-alanyl-D-glutamate</name>
        <dbReference type="ChEBI" id="CHEBI:83900"/>
    </ligand>
</feature>
<feature type="binding site" evidence="2">
    <location>
        <position position="482"/>
    </location>
    <ligand>
        <name>meso-2,6-diaminopimelate</name>
        <dbReference type="ChEBI" id="CHEBI:57791"/>
    </ligand>
</feature>
<organism evidence="6 7">
    <name type="scientific">OM182 bacterium MED-G28</name>
    <dbReference type="NCBI Taxonomy" id="1986256"/>
    <lineage>
        <taxon>Bacteria</taxon>
        <taxon>Pseudomonadati</taxon>
        <taxon>Pseudomonadota</taxon>
        <taxon>Gammaproteobacteria</taxon>
        <taxon>OMG group</taxon>
        <taxon>OM182 clade</taxon>
    </lineage>
</organism>
<comment type="similarity">
    <text evidence="1 2">Belongs to the MurCDEF family. MurE subfamily.</text>
</comment>
<comment type="pathway">
    <text evidence="2 3">Cell wall biogenesis; peptidoglycan biosynthesis.</text>
</comment>
<gene>
    <name evidence="2" type="primary">murE</name>
    <name evidence="6" type="ORF">CNF02_10180</name>
</gene>
<dbReference type="InterPro" id="IPR036565">
    <property type="entry name" value="Mur-like_cat_sf"/>
</dbReference>
<dbReference type="InterPro" id="IPR005761">
    <property type="entry name" value="UDP-N-AcMur-Glu-dNH2Pim_ligase"/>
</dbReference>
<dbReference type="GO" id="GO:0071555">
    <property type="term" value="P:cell wall organization"/>
    <property type="evidence" value="ECO:0007669"/>
    <property type="project" value="UniProtKB-KW"/>
</dbReference>
<comment type="cofactor">
    <cofactor evidence="2">
        <name>Mg(2+)</name>
        <dbReference type="ChEBI" id="CHEBI:18420"/>
    </cofactor>
</comment>
<dbReference type="PANTHER" id="PTHR23135">
    <property type="entry name" value="MUR LIGASE FAMILY MEMBER"/>
    <property type="match status" value="1"/>
</dbReference>
<feature type="binding site" evidence="2">
    <location>
        <begin position="169"/>
        <end position="170"/>
    </location>
    <ligand>
        <name>UDP-N-acetyl-alpha-D-muramoyl-L-alanyl-D-glutamate</name>
        <dbReference type="ChEBI" id="CHEBI:83900"/>
    </ligand>
</feature>
<keyword evidence="2 3" id="KW-0573">Peptidoglycan synthesis</keyword>
<evidence type="ECO:0000313" key="7">
    <source>
        <dbReference type="Proteomes" id="UP000219329"/>
    </source>
</evidence>
<dbReference type="InterPro" id="IPR013221">
    <property type="entry name" value="Mur_ligase_cen"/>
</dbReference>